<accession>A0A6C0C2F1</accession>
<sequence>MTTQLILKLGDIIEINSPNNDLYHEHVFIIDYIDNTSIDLIKINDGTPQSLALENNTFKDESIKQIFLLDRSENDGYIKQNDIEVGQWLNLHFGGDFPAIFTTQVTSIEEDMIELTKYPDLEVIYIDFEYKGIPKNLPLEKIEKRDAPAYVEDKVEKPIKDQEYKELSETPEPELTIEMLEKTPEEDDQEIEIEEENIDKKLGELINESQEIIFGERLHAIKEVVEVDEKEKRYDIEIQVNDLMDELLSTIPNEKRNQYVINNIQLLITRFKELRHHFSEFKNGNVVVAPKLKGPFYKPLVNSIENMNTHLQWLIPIVKTRKHICDFDDDSELNDVVYTSAYETYEQLHNAQKKYYVEKQMVNTDVMDNLLANTFKPYNKPYESNDILMMQDVNTNIEAIIDNIDDFKSSIIDGENLSYKQYVIQKYNLGMKKVTNNEAKQTVLINNTPNEQMAISSFMSLPYSAMRFSKLYMNNEKMMNRVHYHQNFLSKFRLFTKHQDIVENMVDDLDNELDYSSIDLLKNVNHYILSDTNFDNSYKYNKYLESVIPKSKTIINIMRKILNTKYSFVSYVNELEPFMIYNNDLTYTQHNEIRYVIKENIKNLKKNFVEKAALFNSYRNMQSNPNIIKSLLKLLDEDSENMVVDYGLVKVSKDLHNHELLKKMYVIDDCKLLYAMLSKMMFVLNIPKKMDIDEDTSNPLKIKSDCGRRYLAKEYENLEELMKDNGKDELFFDESYDDTPYDILLNYETEKRNMVNEDFYDFLVENLTQKHEVSKDSAKELASVIIRGKREVLDNDYAKVNVTKPSEQEQKYHYYKRMKKNWLRDDSINETIFMDNNTLFCNIKSSCFKNKTNNLCQSKEEVQFKIQQKRENQLLSELEARYVVNMEELESELNKNLESYKRYLNKFLIIKDVNEQKHNNLQYQLGMYANTDARLKSPHHDLLQKILGTGDFSEKQQHILQFVTLFCRNYIEDSGELPFWKYCKDSNVKLMPAFLYELAYTFSTNGDYASKLQEIIRVQGAISDDGDSIVDKYSGMIISQVSLDTEEGFDDSGFKVSTRSLLENEITKMEDQPKLSKKEKRIFENPNMEKVYNIFSFLCKSTDVKEETIDSFCLRLCIELVETQIKSEESYNKLVKKYQEKKDVKMPKYDTYFNETLILIVSSCFLICNQISIPGIKPKKTFPGCVKSFEGYPLTGEEDYSGLNYVSCVLYKTRNDIEPWNAVKKYNQSKFAKRIKEIIDKYLLVNSEIDHKIKEKKQYLLLHKDDQVVEEHKVENWTHFMPPLVKFNIQDSVLQNISSDYKKEIITNMKQGRKQQHFMIDNIFSKNLLMNYQLINEVNEVILKESPLLKTHGAIPFIDNACCNNENTKPITYFSNKNPKVGFYINSVINNEALLKDIKILSKAPLLYHEEITRMVYPSLPIGHLEENIYKAVIHYCNFDKNDQLIPEKFQALSGEIPKSYSNEMTLEEKIIVLKRNGKKYDINTLMQVLNIINNENTIHHTITPEFSFNIALTEFLDYLSSIQSPVIEDPLIRLLNKNIEQFKQNEFKTEETKELDDLKTYLGMINNKLYLHIMDFIEKYGNTDTKQYNIINTYLENINSWNEIGKNHAILCDYLKTLIYNFSKLYPNLLKKENHFKTMGDHWNLSDQHKKDVTNIIDKQYSFITKFTQDESILLLLKEVENQCKDLHIFASLLPVEIFTGKYTFLDSQTTHMLLKYCVYSILYEYINITDNGDIVHLGIEMKKAGIRQHNNDTNDSSMQIESKQSSITEDVASIQTDLDEVEIISGNTELIKKNVCELLVSFLTYENDNKNKINISYEQVKNKTTRSKEAEKKMIVKYLGRMSIEMRKIEDKQKKYKLGKWNTGMQKGLFKYDKSTYDREREEFIQKMADPSASEQEFAEANAMVQDVLDIERHEEELQDAFYENEATNISHLDEDYNDGVYYEEDREQ</sequence>
<dbReference type="EMBL" id="MN739313">
    <property type="protein sequence ID" value="QHS98261.1"/>
    <property type="molecule type" value="Genomic_DNA"/>
</dbReference>
<reference evidence="1" key="1">
    <citation type="journal article" date="2020" name="Nature">
        <title>Giant virus diversity and host interactions through global metagenomics.</title>
        <authorList>
            <person name="Schulz F."/>
            <person name="Roux S."/>
            <person name="Paez-Espino D."/>
            <person name="Jungbluth S."/>
            <person name="Walsh D.A."/>
            <person name="Denef V.J."/>
            <person name="McMahon K.D."/>
            <person name="Konstantinidis K.T."/>
            <person name="Eloe-Fadrosh E.A."/>
            <person name="Kyrpides N.C."/>
            <person name="Woyke T."/>
        </authorList>
    </citation>
    <scope>NUCLEOTIDE SEQUENCE</scope>
    <source>
        <strain evidence="1">GVMAG-M-3300020182-84</strain>
    </source>
</reference>
<name>A0A6C0C2F1_9ZZZZ</name>
<proteinExistence type="predicted"/>
<organism evidence="1">
    <name type="scientific">viral metagenome</name>
    <dbReference type="NCBI Taxonomy" id="1070528"/>
    <lineage>
        <taxon>unclassified sequences</taxon>
        <taxon>metagenomes</taxon>
        <taxon>organismal metagenomes</taxon>
    </lineage>
</organism>
<protein>
    <submittedName>
        <fullName evidence="1">Uncharacterized protein</fullName>
    </submittedName>
</protein>
<evidence type="ECO:0000313" key="1">
    <source>
        <dbReference type="EMBL" id="QHS98261.1"/>
    </source>
</evidence>